<reference evidence="2" key="1">
    <citation type="journal article" date="2023" name="Nat. Commun.">
        <title>Diploid and tetraploid genomes of Acorus and the evolution of monocots.</title>
        <authorList>
            <person name="Ma L."/>
            <person name="Liu K.W."/>
            <person name="Li Z."/>
            <person name="Hsiao Y.Y."/>
            <person name="Qi Y."/>
            <person name="Fu T."/>
            <person name="Tang G.D."/>
            <person name="Zhang D."/>
            <person name="Sun W.H."/>
            <person name="Liu D.K."/>
            <person name="Li Y."/>
            <person name="Chen G.Z."/>
            <person name="Liu X.D."/>
            <person name="Liao X.Y."/>
            <person name="Jiang Y.T."/>
            <person name="Yu X."/>
            <person name="Hao Y."/>
            <person name="Huang J."/>
            <person name="Zhao X.W."/>
            <person name="Ke S."/>
            <person name="Chen Y.Y."/>
            <person name="Wu W.L."/>
            <person name="Hsu J.L."/>
            <person name="Lin Y.F."/>
            <person name="Huang M.D."/>
            <person name="Li C.Y."/>
            <person name="Huang L."/>
            <person name="Wang Z.W."/>
            <person name="Zhao X."/>
            <person name="Zhong W.Y."/>
            <person name="Peng D.H."/>
            <person name="Ahmad S."/>
            <person name="Lan S."/>
            <person name="Zhang J.S."/>
            <person name="Tsai W.C."/>
            <person name="Van de Peer Y."/>
            <person name="Liu Z.J."/>
        </authorList>
    </citation>
    <scope>NUCLEOTIDE SEQUENCE</scope>
    <source>
        <strain evidence="2">SCP</strain>
    </source>
</reference>
<protein>
    <recommendedName>
        <fullName evidence="1">Neprosin activation peptide domain-containing protein</fullName>
    </recommendedName>
</protein>
<evidence type="ECO:0000259" key="1">
    <source>
        <dbReference type="Pfam" id="PF14365"/>
    </source>
</evidence>
<dbReference type="InterPro" id="IPR053168">
    <property type="entry name" value="Glutamic_endopeptidase"/>
</dbReference>
<sequence>MTLSKEEDIDIERKLRILNKPSLKTLQIDGITFDCIEIHKQPGLNHPLLINHTIQMRPSSLPVDTNPISASSTMLFGGEFQRERCPPGTVIIRRTRKQNLINSKLFSTFSSSVVPKVLPHVDPTDSQPVNHQVS</sequence>
<dbReference type="Proteomes" id="UP001179952">
    <property type="component" value="Unassembled WGS sequence"/>
</dbReference>
<dbReference type="InterPro" id="IPR025521">
    <property type="entry name" value="Neprosin_propep"/>
</dbReference>
<dbReference type="PANTHER" id="PTHR31589">
    <property type="entry name" value="PROTEIN, PUTATIVE (DUF239)-RELATED-RELATED"/>
    <property type="match status" value="1"/>
</dbReference>
<dbReference type="AlphaFoldDB" id="A0AAV9ALR6"/>
<reference evidence="2" key="2">
    <citation type="submission" date="2023-06" db="EMBL/GenBank/DDBJ databases">
        <authorList>
            <person name="Ma L."/>
            <person name="Liu K.-W."/>
            <person name="Li Z."/>
            <person name="Hsiao Y.-Y."/>
            <person name="Qi Y."/>
            <person name="Fu T."/>
            <person name="Tang G."/>
            <person name="Zhang D."/>
            <person name="Sun W.-H."/>
            <person name="Liu D.-K."/>
            <person name="Li Y."/>
            <person name="Chen G.-Z."/>
            <person name="Liu X.-D."/>
            <person name="Liao X.-Y."/>
            <person name="Jiang Y.-T."/>
            <person name="Yu X."/>
            <person name="Hao Y."/>
            <person name="Huang J."/>
            <person name="Zhao X.-W."/>
            <person name="Ke S."/>
            <person name="Chen Y.-Y."/>
            <person name="Wu W.-L."/>
            <person name="Hsu J.-L."/>
            <person name="Lin Y.-F."/>
            <person name="Huang M.-D."/>
            <person name="Li C.-Y."/>
            <person name="Huang L."/>
            <person name="Wang Z.-W."/>
            <person name="Zhao X."/>
            <person name="Zhong W.-Y."/>
            <person name="Peng D.-H."/>
            <person name="Ahmad S."/>
            <person name="Lan S."/>
            <person name="Zhang J.-S."/>
            <person name="Tsai W.-C."/>
            <person name="Van De Peer Y."/>
            <person name="Liu Z.-J."/>
        </authorList>
    </citation>
    <scope>NUCLEOTIDE SEQUENCE</scope>
    <source>
        <strain evidence="2">SCP</strain>
        <tissue evidence="2">Leaves</tissue>
    </source>
</reference>
<comment type="caution">
    <text evidence="2">The sequence shown here is derived from an EMBL/GenBank/DDBJ whole genome shotgun (WGS) entry which is preliminary data.</text>
</comment>
<dbReference type="Pfam" id="PF14365">
    <property type="entry name" value="Neprosin_AP"/>
    <property type="match status" value="1"/>
</dbReference>
<name>A0AAV9ALR6_ACOGR</name>
<keyword evidence="3" id="KW-1185">Reference proteome</keyword>
<evidence type="ECO:0000313" key="3">
    <source>
        <dbReference type="Proteomes" id="UP001179952"/>
    </source>
</evidence>
<feature type="domain" description="Neprosin activation peptide" evidence="1">
    <location>
        <begin position="28"/>
        <end position="112"/>
    </location>
</feature>
<organism evidence="2 3">
    <name type="scientific">Acorus gramineus</name>
    <name type="common">Dwarf sweet flag</name>
    <dbReference type="NCBI Taxonomy" id="55184"/>
    <lineage>
        <taxon>Eukaryota</taxon>
        <taxon>Viridiplantae</taxon>
        <taxon>Streptophyta</taxon>
        <taxon>Embryophyta</taxon>
        <taxon>Tracheophyta</taxon>
        <taxon>Spermatophyta</taxon>
        <taxon>Magnoliopsida</taxon>
        <taxon>Liliopsida</taxon>
        <taxon>Acoraceae</taxon>
        <taxon>Acorus</taxon>
    </lineage>
</organism>
<gene>
    <name evidence="2" type="ORF">QJS04_geneDACA015646</name>
</gene>
<dbReference type="EMBL" id="JAUJYN010000008">
    <property type="protein sequence ID" value="KAK1265059.1"/>
    <property type="molecule type" value="Genomic_DNA"/>
</dbReference>
<evidence type="ECO:0000313" key="2">
    <source>
        <dbReference type="EMBL" id="KAK1265059.1"/>
    </source>
</evidence>
<proteinExistence type="predicted"/>
<dbReference type="PANTHER" id="PTHR31589:SF246">
    <property type="entry name" value="CARBOXYL-TERMINAL PEPTIDASE"/>
    <property type="match status" value="1"/>
</dbReference>
<accession>A0AAV9ALR6</accession>